<dbReference type="Gene3D" id="6.10.180.30">
    <property type="match status" value="1"/>
</dbReference>
<dbReference type="KEGG" id="avc:NCTC10951_02706"/>
<sequence>MKPQPRRRAVSIPKATGPDPAALTAGQAANASNASNSGNAGNNGGAGGADAPVLKKITIRVPIELAGRARSVWRLESAQPYTPYRSYNELMTDFIEAGVTEAEERLNGGRLLPPTPAGQIPRGRQPQ</sequence>
<protein>
    <recommendedName>
        <fullName evidence="4">Centromere-binding protein ParB C-terminal domain-containing protein</fullName>
    </recommendedName>
</protein>
<organism evidence="2 3">
    <name type="scientific">Actinomyces viscosus</name>
    <dbReference type="NCBI Taxonomy" id="1656"/>
    <lineage>
        <taxon>Bacteria</taxon>
        <taxon>Bacillati</taxon>
        <taxon>Actinomycetota</taxon>
        <taxon>Actinomycetes</taxon>
        <taxon>Actinomycetales</taxon>
        <taxon>Actinomycetaceae</taxon>
        <taxon>Actinomyces</taxon>
    </lineage>
</organism>
<evidence type="ECO:0008006" key="4">
    <source>
        <dbReference type="Google" id="ProtNLM"/>
    </source>
</evidence>
<evidence type="ECO:0000313" key="2">
    <source>
        <dbReference type="EMBL" id="VEI18415.1"/>
    </source>
</evidence>
<reference evidence="2 3" key="1">
    <citation type="submission" date="2018-12" db="EMBL/GenBank/DDBJ databases">
        <authorList>
            <consortium name="Pathogen Informatics"/>
        </authorList>
    </citation>
    <scope>NUCLEOTIDE SEQUENCE [LARGE SCALE GENOMIC DNA]</scope>
    <source>
        <strain evidence="2 3">NCTC10951</strain>
    </source>
</reference>
<dbReference type="AlphaFoldDB" id="A0A448PPF5"/>
<feature type="region of interest" description="Disordered" evidence="1">
    <location>
        <begin position="105"/>
        <end position="127"/>
    </location>
</feature>
<feature type="region of interest" description="Disordered" evidence="1">
    <location>
        <begin position="1"/>
        <end position="50"/>
    </location>
</feature>
<accession>A0A448PPF5</accession>
<name>A0A448PPF5_ACTVI</name>
<evidence type="ECO:0000256" key="1">
    <source>
        <dbReference type="SAM" id="MobiDB-lite"/>
    </source>
</evidence>
<dbReference type="Proteomes" id="UP000268658">
    <property type="component" value="Chromosome"/>
</dbReference>
<gene>
    <name evidence="2" type="ORF">NCTC10951_02706</name>
</gene>
<evidence type="ECO:0000313" key="3">
    <source>
        <dbReference type="Proteomes" id="UP000268658"/>
    </source>
</evidence>
<dbReference type="EMBL" id="LR134477">
    <property type="protein sequence ID" value="VEI18415.1"/>
    <property type="molecule type" value="Genomic_DNA"/>
</dbReference>
<feature type="compositionally biased region" description="Low complexity" evidence="1">
    <location>
        <begin position="21"/>
        <end position="40"/>
    </location>
</feature>
<proteinExistence type="predicted"/>